<sequence>MREKRVRYDVLGTLLMGWRAMRRHREERRELVALSRLGPHIIRDMGFDPEEVYMALNGSWDDIDPAKFQSHLPKKERI</sequence>
<dbReference type="InterPro" id="IPR009506">
    <property type="entry name" value="YjiS-like"/>
</dbReference>
<reference evidence="2 3" key="1">
    <citation type="submission" date="2018-07" db="EMBL/GenBank/DDBJ databases">
        <title>The draft genome of Phyllobacterium salinisoli.</title>
        <authorList>
            <person name="Liu L."/>
            <person name="Li L."/>
            <person name="Zhang X."/>
            <person name="Liang L."/>
        </authorList>
    </citation>
    <scope>NUCLEOTIDE SEQUENCE [LARGE SCALE GENOMIC DNA]</scope>
    <source>
        <strain evidence="2 3">LLAN61</strain>
    </source>
</reference>
<gene>
    <name evidence="2" type="ORF">DUT91_09545</name>
</gene>
<dbReference type="AlphaFoldDB" id="A0A368K527"/>
<dbReference type="Proteomes" id="UP000253420">
    <property type="component" value="Unassembled WGS sequence"/>
</dbReference>
<accession>A0A368K527</accession>
<proteinExistence type="predicted"/>
<dbReference type="EMBL" id="QOZG01000003">
    <property type="protein sequence ID" value="RCS24497.1"/>
    <property type="molecule type" value="Genomic_DNA"/>
</dbReference>
<feature type="domain" description="YjiS-like" evidence="1">
    <location>
        <begin position="18"/>
        <end position="53"/>
    </location>
</feature>
<evidence type="ECO:0000259" key="1">
    <source>
        <dbReference type="Pfam" id="PF06568"/>
    </source>
</evidence>
<evidence type="ECO:0000313" key="3">
    <source>
        <dbReference type="Proteomes" id="UP000253420"/>
    </source>
</evidence>
<dbReference type="Pfam" id="PF06568">
    <property type="entry name" value="YjiS-like"/>
    <property type="match status" value="1"/>
</dbReference>
<name>A0A368K527_9HYPH</name>
<keyword evidence="3" id="KW-1185">Reference proteome</keyword>
<organism evidence="2 3">
    <name type="scientific">Phyllobacterium salinisoli</name>
    <dbReference type="NCBI Taxonomy" id="1899321"/>
    <lineage>
        <taxon>Bacteria</taxon>
        <taxon>Pseudomonadati</taxon>
        <taxon>Pseudomonadota</taxon>
        <taxon>Alphaproteobacteria</taxon>
        <taxon>Hyphomicrobiales</taxon>
        <taxon>Phyllobacteriaceae</taxon>
        <taxon>Phyllobacterium</taxon>
    </lineage>
</organism>
<protein>
    <submittedName>
        <fullName evidence="2">DUF1127 domain-containing protein</fullName>
    </submittedName>
</protein>
<evidence type="ECO:0000313" key="2">
    <source>
        <dbReference type="EMBL" id="RCS24497.1"/>
    </source>
</evidence>
<comment type="caution">
    <text evidence="2">The sequence shown here is derived from an EMBL/GenBank/DDBJ whole genome shotgun (WGS) entry which is preliminary data.</text>
</comment>